<dbReference type="Gene3D" id="1.10.10.10">
    <property type="entry name" value="Winged helix-like DNA-binding domain superfamily/Winged helix DNA-binding domain"/>
    <property type="match status" value="1"/>
</dbReference>
<evidence type="ECO:0000259" key="5">
    <source>
        <dbReference type="Pfam" id="PF00931"/>
    </source>
</evidence>
<name>A0A811N887_9POAL</name>
<feature type="compositionally biased region" description="Acidic residues" evidence="3">
    <location>
        <begin position="328"/>
        <end position="339"/>
    </location>
</feature>
<dbReference type="InterPro" id="IPR042197">
    <property type="entry name" value="Apaf_helical"/>
</dbReference>
<organism evidence="7 8">
    <name type="scientific">Miscanthus lutarioriparius</name>
    <dbReference type="NCBI Taxonomy" id="422564"/>
    <lineage>
        <taxon>Eukaryota</taxon>
        <taxon>Viridiplantae</taxon>
        <taxon>Streptophyta</taxon>
        <taxon>Embryophyta</taxon>
        <taxon>Tracheophyta</taxon>
        <taxon>Spermatophyta</taxon>
        <taxon>Magnoliopsida</taxon>
        <taxon>Liliopsida</taxon>
        <taxon>Poales</taxon>
        <taxon>Poaceae</taxon>
        <taxon>PACMAD clade</taxon>
        <taxon>Panicoideae</taxon>
        <taxon>Andropogonodae</taxon>
        <taxon>Andropogoneae</taxon>
        <taxon>Saccharinae</taxon>
        <taxon>Miscanthus</taxon>
    </lineage>
</organism>
<feature type="domain" description="Disease resistance protein winged helix" evidence="6">
    <location>
        <begin position="181"/>
        <end position="227"/>
    </location>
</feature>
<keyword evidence="2" id="KW-0611">Plant defense</keyword>
<feature type="domain" description="NB-ARC" evidence="5">
    <location>
        <begin position="13"/>
        <end position="99"/>
    </location>
</feature>
<feature type="transmembrane region" description="Helical" evidence="4">
    <location>
        <begin position="233"/>
        <end position="251"/>
    </location>
</feature>
<evidence type="ECO:0000256" key="2">
    <source>
        <dbReference type="ARBA" id="ARBA00022821"/>
    </source>
</evidence>
<dbReference type="Gene3D" id="1.10.8.430">
    <property type="entry name" value="Helical domain of apoptotic protease-activating factors"/>
    <property type="match status" value="1"/>
</dbReference>
<dbReference type="InterPro" id="IPR058922">
    <property type="entry name" value="WHD_DRP"/>
</dbReference>
<dbReference type="EMBL" id="CAJGYO010000003">
    <property type="protein sequence ID" value="CAD6217980.1"/>
    <property type="molecule type" value="Genomic_DNA"/>
</dbReference>
<protein>
    <recommendedName>
        <fullName evidence="9">NB-ARC domain-containing protein</fullName>
    </recommendedName>
</protein>
<evidence type="ECO:0000313" key="7">
    <source>
        <dbReference type="EMBL" id="CAD6217980.1"/>
    </source>
</evidence>
<evidence type="ECO:0000256" key="1">
    <source>
        <dbReference type="ARBA" id="ARBA00022737"/>
    </source>
</evidence>
<dbReference type="Pfam" id="PF23559">
    <property type="entry name" value="WHD_DRP"/>
    <property type="match status" value="1"/>
</dbReference>
<dbReference type="InterPro" id="IPR036388">
    <property type="entry name" value="WH-like_DNA-bd_sf"/>
</dbReference>
<dbReference type="InterPro" id="IPR027417">
    <property type="entry name" value="P-loop_NTPase"/>
</dbReference>
<dbReference type="SUPFAM" id="SSF48371">
    <property type="entry name" value="ARM repeat"/>
    <property type="match status" value="1"/>
</dbReference>
<keyword evidence="8" id="KW-1185">Reference proteome</keyword>
<dbReference type="GO" id="GO:0098542">
    <property type="term" value="P:defense response to other organism"/>
    <property type="evidence" value="ECO:0007669"/>
    <property type="project" value="TreeGrafter"/>
</dbReference>
<dbReference type="Pfam" id="PF00931">
    <property type="entry name" value="NB-ARC"/>
    <property type="match status" value="1"/>
</dbReference>
<dbReference type="PANTHER" id="PTHR23155">
    <property type="entry name" value="DISEASE RESISTANCE PROTEIN RP"/>
    <property type="match status" value="1"/>
</dbReference>
<dbReference type="InterPro" id="IPR002182">
    <property type="entry name" value="NB-ARC"/>
</dbReference>
<dbReference type="GO" id="GO:0043531">
    <property type="term" value="F:ADP binding"/>
    <property type="evidence" value="ECO:0007669"/>
    <property type="project" value="InterPro"/>
</dbReference>
<evidence type="ECO:0000256" key="3">
    <source>
        <dbReference type="SAM" id="MobiDB-lite"/>
    </source>
</evidence>
<evidence type="ECO:0000259" key="6">
    <source>
        <dbReference type="Pfam" id="PF23559"/>
    </source>
</evidence>
<keyword evidence="4" id="KW-0812">Transmembrane</keyword>
<dbReference type="PANTHER" id="PTHR23155:SF889">
    <property type="entry name" value="OS03G0379801 PROTEIN"/>
    <property type="match status" value="1"/>
</dbReference>
<evidence type="ECO:0000256" key="4">
    <source>
        <dbReference type="SAM" id="Phobius"/>
    </source>
</evidence>
<keyword evidence="4" id="KW-1133">Transmembrane helix</keyword>
<evidence type="ECO:0008006" key="9">
    <source>
        <dbReference type="Google" id="ProtNLM"/>
    </source>
</evidence>
<gene>
    <name evidence="7" type="ORF">NCGR_LOCUS11917</name>
</gene>
<dbReference type="OrthoDB" id="37484at2759"/>
<sequence>MELEETNVFCPKKDVNQKLKKVLDKNRFLLVIDGEVRNSDWNTILDALPEDHNGSRIICIMQGIHKRPPPAIDKEYWIELECFEKEDTSSLCIKRVCMEENFENQIKNFDVVLHGITIGLPLAIVLLSGLIKTKEYPNEWQAVFEHLESKKSKRLDSILAMCFDDLPHDLKSCFLYFAALPMNTPVEARKLVCMWMEEGFLRPKYGKTMEKVGIIYLKELVMRHLLNMKHTRLTLWISIMVTISLLWQLLVASRYKNYTDKYAAMSSSLSKLRSILSNFQEEVEVDEEEEDNEESDDNEDEDNEESEDDEEDSEEEGDIEAEQKVEGDGDGEGEEDENNEIVLCADNENNGGVEGLHEITRKEGKLKQVKKQNRK</sequence>
<comment type="caution">
    <text evidence="7">The sequence shown here is derived from an EMBL/GenBank/DDBJ whole genome shotgun (WGS) entry which is preliminary data.</text>
</comment>
<feature type="compositionally biased region" description="Basic and acidic residues" evidence="3">
    <location>
        <begin position="355"/>
        <end position="366"/>
    </location>
</feature>
<dbReference type="InterPro" id="IPR044974">
    <property type="entry name" value="Disease_R_plants"/>
</dbReference>
<accession>A0A811N887</accession>
<proteinExistence type="predicted"/>
<dbReference type="SUPFAM" id="SSF52540">
    <property type="entry name" value="P-loop containing nucleoside triphosphate hydrolases"/>
    <property type="match status" value="1"/>
</dbReference>
<keyword evidence="4" id="KW-0472">Membrane</keyword>
<reference evidence="7" key="1">
    <citation type="submission" date="2020-10" db="EMBL/GenBank/DDBJ databases">
        <authorList>
            <person name="Han B."/>
            <person name="Lu T."/>
            <person name="Zhao Q."/>
            <person name="Huang X."/>
            <person name="Zhao Y."/>
        </authorList>
    </citation>
    <scope>NUCLEOTIDE SEQUENCE</scope>
</reference>
<keyword evidence="1" id="KW-0677">Repeat</keyword>
<evidence type="ECO:0000313" key="8">
    <source>
        <dbReference type="Proteomes" id="UP000604825"/>
    </source>
</evidence>
<dbReference type="AlphaFoldDB" id="A0A811N887"/>
<dbReference type="Proteomes" id="UP000604825">
    <property type="component" value="Unassembled WGS sequence"/>
</dbReference>
<dbReference type="InterPro" id="IPR016024">
    <property type="entry name" value="ARM-type_fold"/>
</dbReference>
<feature type="compositionally biased region" description="Acidic residues" evidence="3">
    <location>
        <begin position="281"/>
        <end position="320"/>
    </location>
</feature>
<feature type="region of interest" description="Disordered" evidence="3">
    <location>
        <begin position="281"/>
        <end position="375"/>
    </location>
</feature>